<proteinExistence type="predicted"/>
<dbReference type="AlphaFoldDB" id="A0A835A0J4"/>
<dbReference type="EMBL" id="JACEFO010002840">
    <property type="protein sequence ID" value="KAF8647686.1"/>
    <property type="molecule type" value="Genomic_DNA"/>
</dbReference>
<accession>A0A835A0J4</accession>
<protein>
    <submittedName>
        <fullName evidence="1">Uncharacterized protein</fullName>
    </submittedName>
</protein>
<gene>
    <name evidence="1" type="ORF">HU200_065325</name>
</gene>
<sequence length="75" mass="8006">MKSRASLRRTPLCSCAGVEIEESGEVAELVKETTAGQLESLELKLSGKVRYRSVHLGTYTLRDLPVAAADNGAGD</sequence>
<evidence type="ECO:0000313" key="1">
    <source>
        <dbReference type="EMBL" id="KAF8647686.1"/>
    </source>
</evidence>
<reference evidence="1" key="1">
    <citation type="submission" date="2020-07" db="EMBL/GenBank/DDBJ databases">
        <title>Genome sequence and genetic diversity analysis of an under-domesticated orphan crop, white fonio (Digitaria exilis).</title>
        <authorList>
            <person name="Bennetzen J.L."/>
            <person name="Chen S."/>
            <person name="Ma X."/>
            <person name="Wang X."/>
            <person name="Yssel A.E.J."/>
            <person name="Chaluvadi S.R."/>
            <person name="Johnson M."/>
            <person name="Gangashetty P."/>
            <person name="Hamidou F."/>
            <person name="Sanogo M.D."/>
            <person name="Zwaenepoel A."/>
            <person name="Wallace J."/>
            <person name="Van De Peer Y."/>
            <person name="Van Deynze A."/>
        </authorList>
    </citation>
    <scope>NUCLEOTIDE SEQUENCE</scope>
    <source>
        <tissue evidence="1">Leaves</tissue>
    </source>
</reference>
<comment type="caution">
    <text evidence="1">The sequence shown here is derived from an EMBL/GenBank/DDBJ whole genome shotgun (WGS) entry which is preliminary data.</text>
</comment>
<name>A0A835A0J4_9POAL</name>
<dbReference type="Proteomes" id="UP000636709">
    <property type="component" value="Unassembled WGS sequence"/>
</dbReference>
<evidence type="ECO:0000313" key="2">
    <source>
        <dbReference type="Proteomes" id="UP000636709"/>
    </source>
</evidence>
<keyword evidence="2" id="KW-1185">Reference proteome</keyword>
<organism evidence="1 2">
    <name type="scientific">Digitaria exilis</name>
    <dbReference type="NCBI Taxonomy" id="1010633"/>
    <lineage>
        <taxon>Eukaryota</taxon>
        <taxon>Viridiplantae</taxon>
        <taxon>Streptophyta</taxon>
        <taxon>Embryophyta</taxon>
        <taxon>Tracheophyta</taxon>
        <taxon>Spermatophyta</taxon>
        <taxon>Magnoliopsida</taxon>
        <taxon>Liliopsida</taxon>
        <taxon>Poales</taxon>
        <taxon>Poaceae</taxon>
        <taxon>PACMAD clade</taxon>
        <taxon>Panicoideae</taxon>
        <taxon>Panicodae</taxon>
        <taxon>Paniceae</taxon>
        <taxon>Anthephorinae</taxon>
        <taxon>Digitaria</taxon>
    </lineage>
</organism>